<reference evidence="1 2" key="1">
    <citation type="journal article" date="2023" name="Plants (Basel)">
        <title>Bridging the Gap: Combining Genomics and Transcriptomics Approaches to Understand Stylosanthes scabra, an Orphan Legume from the Brazilian Caatinga.</title>
        <authorList>
            <person name="Ferreira-Neto J.R.C."/>
            <person name="da Silva M.D."/>
            <person name="Binneck E."/>
            <person name="de Melo N.F."/>
            <person name="da Silva R.H."/>
            <person name="de Melo A.L.T.M."/>
            <person name="Pandolfi V."/>
            <person name="Bustamante F.O."/>
            <person name="Brasileiro-Vidal A.C."/>
            <person name="Benko-Iseppon A.M."/>
        </authorList>
    </citation>
    <scope>NUCLEOTIDE SEQUENCE [LARGE SCALE GENOMIC DNA]</scope>
    <source>
        <tissue evidence="1">Leaves</tissue>
    </source>
</reference>
<comment type="caution">
    <text evidence="1">The sequence shown here is derived from an EMBL/GenBank/DDBJ whole genome shotgun (WGS) entry which is preliminary data.</text>
</comment>
<sequence>KIRLRFIGDALVKKSVSCSFGENMKKRLLRFPSITSEASPKIITNSVPLGTQNRCLRELATLA</sequence>
<accession>A0ABU6UXU5</accession>
<proteinExistence type="predicted"/>
<gene>
    <name evidence="1" type="ORF">PIB30_105596</name>
</gene>
<organism evidence="1 2">
    <name type="scientific">Stylosanthes scabra</name>
    <dbReference type="NCBI Taxonomy" id="79078"/>
    <lineage>
        <taxon>Eukaryota</taxon>
        <taxon>Viridiplantae</taxon>
        <taxon>Streptophyta</taxon>
        <taxon>Embryophyta</taxon>
        <taxon>Tracheophyta</taxon>
        <taxon>Spermatophyta</taxon>
        <taxon>Magnoliopsida</taxon>
        <taxon>eudicotyledons</taxon>
        <taxon>Gunneridae</taxon>
        <taxon>Pentapetalae</taxon>
        <taxon>rosids</taxon>
        <taxon>fabids</taxon>
        <taxon>Fabales</taxon>
        <taxon>Fabaceae</taxon>
        <taxon>Papilionoideae</taxon>
        <taxon>50 kb inversion clade</taxon>
        <taxon>dalbergioids sensu lato</taxon>
        <taxon>Dalbergieae</taxon>
        <taxon>Pterocarpus clade</taxon>
        <taxon>Stylosanthes</taxon>
    </lineage>
</organism>
<evidence type="ECO:0000313" key="2">
    <source>
        <dbReference type="Proteomes" id="UP001341840"/>
    </source>
</evidence>
<dbReference type="Proteomes" id="UP001341840">
    <property type="component" value="Unassembled WGS sequence"/>
</dbReference>
<protein>
    <submittedName>
        <fullName evidence="1">Uncharacterized protein</fullName>
    </submittedName>
</protein>
<feature type="non-terminal residue" evidence="1">
    <location>
        <position position="1"/>
    </location>
</feature>
<evidence type="ECO:0000313" key="1">
    <source>
        <dbReference type="EMBL" id="MED6166082.1"/>
    </source>
</evidence>
<name>A0ABU6UXU5_9FABA</name>
<keyword evidence="2" id="KW-1185">Reference proteome</keyword>
<dbReference type="EMBL" id="JASCZI010124753">
    <property type="protein sequence ID" value="MED6166082.1"/>
    <property type="molecule type" value="Genomic_DNA"/>
</dbReference>